<evidence type="ECO:0000313" key="2">
    <source>
        <dbReference type="Proteomes" id="UP000499080"/>
    </source>
</evidence>
<proteinExistence type="predicted"/>
<protein>
    <submittedName>
        <fullName evidence="1">Uncharacterized protein</fullName>
    </submittedName>
</protein>
<keyword evidence="2" id="KW-1185">Reference proteome</keyword>
<name>A0A4Y2LRV9_ARAVE</name>
<reference evidence="1 2" key="1">
    <citation type="journal article" date="2019" name="Sci. Rep.">
        <title>Orb-weaving spider Araneus ventricosus genome elucidates the spidroin gene catalogue.</title>
        <authorList>
            <person name="Kono N."/>
            <person name="Nakamura H."/>
            <person name="Ohtoshi R."/>
            <person name="Moran D.A.P."/>
            <person name="Shinohara A."/>
            <person name="Yoshida Y."/>
            <person name="Fujiwara M."/>
            <person name="Mori M."/>
            <person name="Tomita M."/>
            <person name="Arakawa K."/>
        </authorList>
    </citation>
    <scope>NUCLEOTIDE SEQUENCE [LARGE SCALE GENOMIC DNA]</scope>
</reference>
<dbReference type="Proteomes" id="UP000499080">
    <property type="component" value="Unassembled WGS sequence"/>
</dbReference>
<accession>A0A4Y2LRV9</accession>
<evidence type="ECO:0000313" key="1">
    <source>
        <dbReference type="EMBL" id="GBN17498.1"/>
    </source>
</evidence>
<comment type="caution">
    <text evidence="1">The sequence shown here is derived from an EMBL/GenBank/DDBJ whole genome shotgun (WGS) entry which is preliminary data.</text>
</comment>
<sequence length="112" mass="13048">MTTQAVPKANLETSTPREDGWCPVQLIMTDLRWNRVRTWNPSSYKRNLKDVKLPISTGFHKNFLEFDTSTNVKSLPVEKDKQALKPRKSRLEFDQQATGELIRNLCSCFELY</sequence>
<dbReference type="EMBL" id="BGPR01006265">
    <property type="protein sequence ID" value="GBN17498.1"/>
    <property type="molecule type" value="Genomic_DNA"/>
</dbReference>
<gene>
    <name evidence="1" type="ORF">AVEN_266053_1</name>
</gene>
<dbReference type="AlphaFoldDB" id="A0A4Y2LRV9"/>
<organism evidence="1 2">
    <name type="scientific">Araneus ventricosus</name>
    <name type="common">Orbweaver spider</name>
    <name type="synonym">Epeira ventricosa</name>
    <dbReference type="NCBI Taxonomy" id="182803"/>
    <lineage>
        <taxon>Eukaryota</taxon>
        <taxon>Metazoa</taxon>
        <taxon>Ecdysozoa</taxon>
        <taxon>Arthropoda</taxon>
        <taxon>Chelicerata</taxon>
        <taxon>Arachnida</taxon>
        <taxon>Araneae</taxon>
        <taxon>Araneomorphae</taxon>
        <taxon>Entelegynae</taxon>
        <taxon>Araneoidea</taxon>
        <taxon>Araneidae</taxon>
        <taxon>Araneus</taxon>
    </lineage>
</organism>